<dbReference type="CDD" id="cd00009">
    <property type="entry name" value="AAA"/>
    <property type="match status" value="1"/>
</dbReference>
<accession>A0A2X4E780</accession>
<dbReference type="SUPFAM" id="SSF52540">
    <property type="entry name" value="P-loop containing nucleoside triphosphate hydrolases"/>
    <property type="match status" value="1"/>
</dbReference>
<organism evidence="3 4">
    <name type="scientific">Clostridium perfringens</name>
    <dbReference type="NCBI Taxonomy" id="1502"/>
    <lineage>
        <taxon>Bacteria</taxon>
        <taxon>Bacillati</taxon>
        <taxon>Bacillota</taxon>
        <taxon>Clostridia</taxon>
        <taxon>Eubacteriales</taxon>
        <taxon>Clostridiaceae</taxon>
        <taxon>Clostridium</taxon>
    </lineage>
</organism>
<evidence type="ECO:0000313" key="3">
    <source>
        <dbReference type="EMBL" id="SQB60009.1"/>
    </source>
</evidence>
<dbReference type="PANTHER" id="PTHR30050:SF4">
    <property type="entry name" value="ATP-BINDING PROTEIN RV3427C IN INSERTION SEQUENCE-RELATED"/>
    <property type="match status" value="1"/>
</dbReference>
<dbReference type="GO" id="GO:0006260">
    <property type="term" value="P:DNA replication"/>
    <property type="evidence" value="ECO:0007669"/>
    <property type="project" value="TreeGrafter"/>
</dbReference>
<dbReference type="InterPro" id="IPR003593">
    <property type="entry name" value="AAA+_ATPase"/>
</dbReference>
<dbReference type="Proteomes" id="UP000273641">
    <property type="component" value="Unassembled WGS sequence"/>
</dbReference>
<dbReference type="InterPro" id="IPR027417">
    <property type="entry name" value="P-loop_NTPase"/>
</dbReference>
<dbReference type="RefSeq" id="WP_004456771.1">
    <property type="nucleotide sequence ID" value="NZ_CABHIS010000004.1"/>
</dbReference>
<protein>
    <submittedName>
        <fullName evidence="2">AAA family ATPase</fullName>
    </submittedName>
    <submittedName>
        <fullName evidence="3">Putative DNA replication protein</fullName>
    </submittedName>
</protein>
<dbReference type="AlphaFoldDB" id="A0A2X4E780"/>
<dbReference type="GO" id="GO:0005524">
    <property type="term" value="F:ATP binding"/>
    <property type="evidence" value="ECO:0007669"/>
    <property type="project" value="InterPro"/>
</dbReference>
<dbReference type="InterPro" id="IPR002611">
    <property type="entry name" value="IstB_ATP-bd"/>
</dbReference>
<evidence type="ECO:0000313" key="5">
    <source>
        <dbReference type="Proteomes" id="UP000273641"/>
    </source>
</evidence>
<gene>
    <name evidence="3" type="primary">dnaC_1</name>
    <name evidence="2" type="ORF">EHZ11_15745</name>
    <name evidence="3" type="ORF">NCTC10719_01560</name>
</gene>
<proteinExistence type="predicted"/>
<dbReference type="Proteomes" id="UP000249986">
    <property type="component" value="Unassembled WGS sequence"/>
</dbReference>
<evidence type="ECO:0000259" key="1">
    <source>
        <dbReference type="SMART" id="SM00382"/>
    </source>
</evidence>
<evidence type="ECO:0000313" key="4">
    <source>
        <dbReference type="Proteomes" id="UP000249986"/>
    </source>
</evidence>
<reference evidence="2 5" key="2">
    <citation type="submission" date="2018-11" db="EMBL/GenBank/DDBJ databases">
        <title>Draft genome sequences of potential pathogenic Clostridium perfringens from environmental surface water in the North West Province, South Africa.</title>
        <authorList>
            <person name="Fourie J.C.J."/>
            <person name="Sanko T.J."/>
            <person name="Bezuidenhout C."/>
            <person name="Mienie C."/>
            <person name="Adeleke R."/>
        </authorList>
    </citation>
    <scope>NUCLEOTIDE SEQUENCE [LARGE SCALE GENOMIC DNA]</scope>
    <source>
        <strain evidence="2 5">SC4-C13</strain>
    </source>
</reference>
<name>A0A2X4E780_CLOPF</name>
<evidence type="ECO:0000313" key="2">
    <source>
        <dbReference type="EMBL" id="RQN22225.1"/>
    </source>
</evidence>
<dbReference type="SMART" id="SM00382">
    <property type="entry name" value="AAA"/>
    <property type="match status" value="1"/>
</dbReference>
<reference evidence="3 4" key="1">
    <citation type="submission" date="2018-06" db="EMBL/GenBank/DDBJ databases">
        <authorList>
            <consortium name="Pathogen Informatics"/>
            <person name="Doyle S."/>
        </authorList>
    </citation>
    <scope>NUCLEOTIDE SEQUENCE [LARGE SCALE GENOMIC DNA]</scope>
    <source>
        <strain evidence="3 4">NCTC10719</strain>
    </source>
</reference>
<dbReference type="PANTHER" id="PTHR30050">
    <property type="entry name" value="CHROMOSOMAL REPLICATION INITIATOR PROTEIN DNAA"/>
    <property type="match status" value="1"/>
</dbReference>
<sequence>MENVGTLKTVCSKCGGERIYKQYKILSRTIEVLSVPCPCEKERIEKVEQEERKYEEAIRLAEQERYIEKLKSRSMLDEKFKNSTFENWNGDNKTQKVINICKKYCDNFDYNKENNVGMLLYGNAGVGKTYSVSCIANFLMEQRKSVICTSINGLLRQFKSTYNSSSKESEKDVLEYIKTIDLLIIDDLGTEQLTEWSSSILYEIIDTRYRSDKPLIITTNLQRQEFQNRYHQRINDRIFEMCVLVNCSGNSIREMFSKNKTEILRDEIIN</sequence>
<dbReference type="EMBL" id="UAWG01000012">
    <property type="protein sequence ID" value="SQB60009.1"/>
    <property type="molecule type" value="Genomic_DNA"/>
</dbReference>
<feature type="domain" description="AAA+ ATPase" evidence="1">
    <location>
        <begin position="114"/>
        <end position="240"/>
    </location>
</feature>
<dbReference type="EMBL" id="RQNR01000041">
    <property type="protein sequence ID" value="RQN22225.1"/>
    <property type="molecule type" value="Genomic_DNA"/>
</dbReference>
<dbReference type="Pfam" id="PF01695">
    <property type="entry name" value="IstB_IS21"/>
    <property type="match status" value="1"/>
</dbReference>
<dbReference type="Gene3D" id="3.40.50.300">
    <property type="entry name" value="P-loop containing nucleotide triphosphate hydrolases"/>
    <property type="match status" value="1"/>
</dbReference>
<dbReference type="NCBIfam" id="NF005992">
    <property type="entry name" value="PRK08116.1"/>
    <property type="match status" value="1"/>
</dbReference>